<dbReference type="EMBL" id="GBRH01158370">
    <property type="protein sequence ID" value="JAE39526.1"/>
    <property type="molecule type" value="Transcribed_RNA"/>
</dbReference>
<reference evidence="2" key="2">
    <citation type="journal article" date="2015" name="Data Brief">
        <title>Shoot transcriptome of the giant reed, Arundo donax.</title>
        <authorList>
            <person name="Barrero R.A."/>
            <person name="Guerrero F.D."/>
            <person name="Moolhuijzen P."/>
            <person name="Goolsby J.A."/>
            <person name="Tidwell J."/>
            <person name="Bellgard S.E."/>
            <person name="Bellgard M.I."/>
        </authorList>
    </citation>
    <scope>NUCLEOTIDE SEQUENCE</scope>
    <source>
        <tissue evidence="2">Shoot tissue taken approximately 20 cm above the soil surface</tissue>
    </source>
</reference>
<evidence type="ECO:0000313" key="2">
    <source>
        <dbReference type="EMBL" id="JAE39526.1"/>
    </source>
</evidence>
<accession>A0A0A9HXC9</accession>
<protein>
    <submittedName>
        <fullName evidence="2">Uncharacterized protein</fullName>
    </submittedName>
</protein>
<feature type="compositionally biased region" description="Low complexity" evidence="1">
    <location>
        <begin position="12"/>
        <end position="24"/>
    </location>
</feature>
<sequence length="81" mass="8348">MIFMRSASIVPSFFSDSSTSSGRTTFDDDPILPPPSPPPKAPTSPSKIPNPTGFSLSGGTDLPAGDGRRRSWRVAGGDGGV</sequence>
<name>A0A0A9HXC9_ARUDO</name>
<feature type="region of interest" description="Disordered" evidence="1">
    <location>
        <begin position="1"/>
        <end position="81"/>
    </location>
</feature>
<dbReference type="AlphaFoldDB" id="A0A0A9HXC9"/>
<organism evidence="2">
    <name type="scientific">Arundo donax</name>
    <name type="common">Giant reed</name>
    <name type="synonym">Donax arundinaceus</name>
    <dbReference type="NCBI Taxonomy" id="35708"/>
    <lineage>
        <taxon>Eukaryota</taxon>
        <taxon>Viridiplantae</taxon>
        <taxon>Streptophyta</taxon>
        <taxon>Embryophyta</taxon>
        <taxon>Tracheophyta</taxon>
        <taxon>Spermatophyta</taxon>
        <taxon>Magnoliopsida</taxon>
        <taxon>Liliopsida</taxon>
        <taxon>Poales</taxon>
        <taxon>Poaceae</taxon>
        <taxon>PACMAD clade</taxon>
        <taxon>Arundinoideae</taxon>
        <taxon>Arundineae</taxon>
        <taxon>Arundo</taxon>
    </lineage>
</organism>
<feature type="compositionally biased region" description="Pro residues" evidence="1">
    <location>
        <begin position="31"/>
        <end position="42"/>
    </location>
</feature>
<reference evidence="2" key="1">
    <citation type="submission" date="2014-09" db="EMBL/GenBank/DDBJ databases">
        <authorList>
            <person name="Magalhaes I.L.F."/>
            <person name="Oliveira U."/>
            <person name="Santos F.R."/>
            <person name="Vidigal T.H.D.A."/>
            <person name="Brescovit A.D."/>
            <person name="Santos A.J."/>
        </authorList>
    </citation>
    <scope>NUCLEOTIDE SEQUENCE</scope>
    <source>
        <tissue evidence="2">Shoot tissue taken approximately 20 cm above the soil surface</tissue>
    </source>
</reference>
<evidence type="ECO:0000256" key="1">
    <source>
        <dbReference type="SAM" id="MobiDB-lite"/>
    </source>
</evidence>
<proteinExistence type="predicted"/>